<dbReference type="PANTHER" id="PTHR21716:SF68">
    <property type="entry name" value="TRANSPORT PROTEIN YTVI-RELATED"/>
    <property type="match status" value="1"/>
</dbReference>
<dbReference type="KEGG" id="toc:Toce_1251"/>
<feature type="transmembrane region" description="Helical" evidence="6">
    <location>
        <begin position="240"/>
        <end position="264"/>
    </location>
</feature>
<comment type="subcellular location">
    <subcellularLocation>
        <location evidence="1">Membrane</location>
        <topology evidence="1">Multi-pass membrane protein</topology>
    </subcellularLocation>
</comment>
<dbReference type="AlphaFoldDB" id="D9S3N0"/>
<evidence type="ECO:0000256" key="1">
    <source>
        <dbReference type="ARBA" id="ARBA00004141"/>
    </source>
</evidence>
<keyword evidence="8" id="KW-1185">Reference proteome</keyword>
<evidence type="ECO:0000256" key="2">
    <source>
        <dbReference type="ARBA" id="ARBA00009773"/>
    </source>
</evidence>
<dbReference type="GO" id="GO:0016020">
    <property type="term" value="C:membrane"/>
    <property type="evidence" value="ECO:0007669"/>
    <property type="project" value="UniProtKB-SubCell"/>
</dbReference>
<accession>D9S3N0</accession>
<feature type="transmembrane region" description="Helical" evidence="6">
    <location>
        <begin position="157"/>
        <end position="176"/>
    </location>
</feature>
<reference evidence="7 8" key="1">
    <citation type="journal article" date="2010" name="Stand. Genomic Sci.">
        <title>Complete genome sequence of Thermosediminibacter oceani type strain (JW/IW-1228P).</title>
        <authorList>
            <person name="Pitluck S."/>
            <person name="Yasawong M."/>
            <person name="Munk C."/>
            <person name="Nolan M."/>
            <person name="Lapidus A."/>
            <person name="Lucas S."/>
            <person name="Glavina Del Rio T."/>
            <person name="Tice H."/>
            <person name="Cheng J.F."/>
            <person name="Bruce D."/>
            <person name="Detter C."/>
            <person name="Tapia R."/>
            <person name="Han C."/>
            <person name="Goodwin L."/>
            <person name="Liolios K."/>
            <person name="Ivanova N."/>
            <person name="Mavromatis K."/>
            <person name="Mikhailova N."/>
            <person name="Pati A."/>
            <person name="Chen A."/>
            <person name="Palaniappan K."/>
            <person name="Land M."/>
            <person name="Hauser L."/>
            <person name="Chang Y.J."/>
            <person name="Jeffries C.D."/>
            <person name="Rohde M."/>
            <person name="Spring S."/>
            <person name="Sikorski J."/>
            <person name="Goker M."/>
            <person name="Woyke T."/>
            <person name="Bristow J."/>
            <person name="Eisen J.A."/>
            <person name="Markowitz V."/>
            <person name="Hugenholtz P."/>
            <person name="Kyrpides N.C."/>
            <person name="Klenk H.P."/>
        </authorList>
    </citation>
    <scope>NUCLEOTIDE SEQUENCE [LARGE SCALE GENOMIC DNA]</scope>
    <source>
        <strain evidence="8">ATCC BAA-1034 / DSM 16646 / JW/IW-1228P</strain>
    </source>
</reference>
<feature type="transmembrane region" description="Helical" evidence="6">
    <location>
        <begin position="12"/>
        <end position="40"/>
    </location>
</feature>
<evidence type="ECO:0000313" key="7">
    <source>
        <dbReference type="EMBL" id="ADL08007.1"/>
    </source>
</evidence>
<feature type="transmembrane region" description="Helical" evidence="6">
    <location>
        <begin position="314"/>
        <end position="340"/>
    </location>
</feature>
<keyword evidence="5 6" id="KW-0472">Membrane</keyword>
<dbReference type="eggNOG" id="COG0628">
    <property type="taxonomic scope" value="Bacteria"/>
</dbReference>
<dbReference type="EMBL" id="CP002131">
    <property type="protein sequence ID" value="ADL08007.1"/>
    <property type="molecule type" value="Genomic_DNA"/>
</dbReference>
<keyword evidence="3 6" id="KW-0812">Transmembrane</keyword>
<feature type="transmembrane region" description="Helical" evidence="6">
    <location>
        <begin position="61"/>
        <end position="82"/>
    </location>
</feature>
<proteinExistence type="inferred from homology"/>
<dbReference type="InterPro" id="IPR002549">
    <property type="entry name" value="AI-2E-like"/>
</dbReference>
<gene>
    <name evidence="7" type="ordered locus">Toce_1251</name>
</gene>
<dbReference type="InterPro" id="IPR014227">
    <property type="entry name" value="YtvI-like"/>
</dbReference>
<protein>
    <submittedName>
        <fullName evidence="7">Sporulation integral membrane protein YtvI</fullName>
    </submittedName>
</protein>
<evidence type="ECO:0000313" key="8">
    <source>
        <dbReference type="Proteomes" id="UP000000272"/>
    </source>
</evidence>
<evidence type="ECO:0000256" key="3">
    <source>
        <dbReference type="ARBA" id="ARBA00022692"/>
    </source>
</evidence>
<name>D9S3N0_THEOJ</name>
<dbReference type="NCBIfam" id="TIGR02872">
    <property type="entry name" value="spore_ytvI"/>
    <property type="match status" value="1"/>
</dbReference>
<feature type="transmembrane region" description="Helical" evidence="6">
    <location>
        <begin position="133"/>
        <end position="151"/>
    </location>
</feature>
<keyword evidence="4 6" id="KW-1133">Transmembrane helix</keyword>
<evidence type="ECO:0000256" key="5">
    <source>
        <dbReference type="ARBA" id="ARBA00023136"/>
    </source>
</evidence>
<dbReference type="OrthoDB" id="9774361at2"/>
<sequence>MGLKADYRPLVYLGLAIAVVSIVIAIVLKYLLPFAVGMLIALMIDPIVNRIELKLKISRGIVVILVLSAIFSALGYLIILAISRLTFELGKLINILPSYTDFLSAILSDIGSFMFSIYDIIPKTVLDYLLKNWGQIISYLTGFLSNFYTFLVEKLGLIPNILVFLIFTFLSSYFFAKDKKRIMISIRKILPHNFYKKLENIQLELLISFVGLIKAQITLVMISTLITIAGFYILKVDYALTLGIICGVLDVLPIFGPSIIFIPWAVFSAIVGNIKFAIALIALYLVVVGCRQVLQAKVIGTHLGLDPIVALISIYVGIKIFGFLGLFIGPLVVVIVRAVIQSGLIPPLVNRT</sequence>
<dbReference type="HOGENOM" id="CLU_031275_4_0_9"/>
<dbReference type="PANTHER" id="PTHR21716">
    <property type="entry name" value="TRANSMEMBRANE PROTEIN"/>
    <property type="match status" value="1"/>
</dbReference>
<feature type="transmembrane region" description="Helical" evidence="6">
    <location>
        <begin position="205"/>
        <end position="234"/>
    </location>
</feature>
<evidence type="ECO:0000256" key="6">
    <source>
        <dbReference type="SAM" id="Phobius"/>
    </source>
</evidence>
<evidence type="ECO:0000256" key="4">
    <source>
        <dbReference type="ARBA" id="ARBA00022989"/>
    </source>
</evidence>
<dbReference type="GO" id="GO:0055085">
    <property type="term" value="P:transmembrane transport"/>
    <property type="evidence" value="ECO:0007669"/>
    <property type="project" value="TreeGrafter"/>
</dbReference>
<dbReference type="Proteomes" id="UP000000272">
    <property type="component" value="Chromosome"/>
</dbReference>
<comment type="similarity">
    <text evidence="2">Belongs to the autoinducer-2 exporter (AI-2E) (TC 2.A.86) family.</text>
</comment>
<dbReference type="STRING" id="555079.Toce_1251"/>
<feature type="transmembrane region" description="Helical" evidence="6">
    <location>
        <begin position="276"/>
        <end position="294"/>
    </location>
</feature>
<dbReference type="Pfam" id="PF01594">
    <property type="entry name" value="AI-2E_transport"/>
    <property type="match status" value="1"/>
</dbReference>
<dbReference type="RefSeq" id="WP_013276046.1">
    <property type="nucleotide sequence ID" value="NC_014377.1"/>
</dbReference>
<organism evidence="7 8">
    <name type="scientific">Thermosediminibacter oceani (strain ATCC BAA-1034 / DSM 16646 / JW/IW-1228P)</name>
    <dbReference type="NCBI Taxonomy" id="555079"/>
    <lineage>
        <taxon>Bacteria</taxon>
        <taxon>Bacillati</taxon>
        <taxon>Bacillota</taxon>
        <taxon>Clostridia</taxon>
        <taxon>Thermosediminibacterales</taxon>
        <taxon>Thermosediminibacteraceae</taxon>
        <taxon>Thermosediminibacter</taxon>
    </lineage>
</organism>